<accession>A0A967F148</accession>
<dbReference type="EMBL" id="JAAQPH010000019">
    <property type="protein sequence ID" value="NIA71150.1"/>
    <property type="molecule type" value="Genomic_DNA"/>
</dbReference>
<keyword evidence="1" id="KW-0472">Membrane</keyword>
<feature type="transmembrane region" description="Helical" evidence="1">
    <location>
        <begin position="36"/>
        <end position="59"/>
    </location>
</feature>
<dbReference type="InterPro" id="IPR051311">
    <property type="entry name" value="DedA_domain"/>
</dbReference>
<keyword evidence="1" id="KW-1133">Transmembrane helix</keyword>
<dbReference type="GO" id="GO:0005886">
    <property type="term" value="C:plasma membrane"/>
    <property type="evidence" value="ECO:0007669"/>
    <property type="project" value="TreeGrafter"/>
</dbReference>
<sequence>MESLLDLVREYGLAVYLILLAYCALKSGALPLLAGYAAYTGALDPVLVAAVTFAGGYLGDEARFALARRYGDGLFAGRPRLRRALDTARVLSDHYGTAYMFVYRYPKGMRTIGALPVGLGTLAWSRFTILNAASAALWTALLVGTGYVFGASIAQAVEQGWGLASVVLLVLFVLAVLIAWRQLKRLAVLPNR</sequence>
<keyword evidence="3" id="KW-1185">Reference proteome</keyword>
<dbReference type="AlphaFoldDB" id="A0A967F148"/>
<name>A0A967F148_9PROT</name>
<proteinExistence type="predicted"/>
<protein>
    <submittedName>
        <fullName evidence="2">DedA family protein</fullName>
    </submittedName>
</protein>
<evidence type="ECO:0000313" key="2">
    <source>
        <dbReference type="EMBL" id="NIA71150.1"/>
    </source>
</evidence>
<evidence type="ECO:0000256" key="1">
    <source>
        <dbReference type="SAM" id="Phobius"/>
    </source>
</evidence>
<feature type="transmembrane region" description="Helical" evidence="1">
    <location>
        <begin position="135"/>
        <end position="154"/>
    </location>
</feature>
<dbReference type="Proteomes" id="UP000761264">
    <property type="component" value="Unassembled WGS sequence"/>
</dbReference>
<gene>
    <name evidence="2" type="ORF">HBA54_21350</name>
</gene>
<keyword evidence="1" id="KW-0812">Transmembrane</keyword>
<feature type="transmembrane region" description="Helical" evidence="1">
    <location>
        <begin position="12"/>
        <end position="30"/>
    </location>
</feature>
<dbReference type="RefSeq" id="WP_167228478.1">
    <property type="nucleotide sequence ID" value="NZ_JAAQPH010000019.1"/>
</dbReference>
<evidence type="ECO:0000313" key="3">
    <source>
        <dbReference type="Proteomes" id="UP000761264"/>
    </source>
</evidence>
<reference evidence="2" key="1">
    <citation type="submission" date="2020-03" db="EMBL/GenBank/DDBJ databases">
        <title>Genome of Pelagibius litoralis DSM 21314T.</title>
        <authorList>
            <person name="Wang G."/>
        </authorList>
    </citation>
    <scope>NUCLEOTIDE SEQUENCE</scope>
    <source>
        <strain evidence="2">DSM 21314</strain>
    </source>
</reference>
<organism evidence="2 3">
    <name type="scientific">Pelagibius litoralis</name>
    <dbReference type="NCBI Taxonomy" id="374515"/>
    <lineage>
        <taxon>Bacteria</taxon>
        <taxon>Pseudomonadati</taxon>
        <taxon>Pseudomonadota</taxon>
        <taxon>Alphaproteobacteria</taxon>
        <taxon>Rhodospirillales</taxon>
        <taxon>Rhodovibrionaceae</taxon>
        <taxon>Pelagibius</taxon>
    </lineage>
</organism>
<comment type="caution">
    <text evidence="2">The sequence shown here is derived from an EMBL/GenBank/DDBJ whole genome shotgun (WGS) entry which is preliminary data.</text>
</comment>
<feature type="transmembrane region" description="Helical" evidence="1">
    <location>
        <begin position="160"/>
        <end position="180"/>
    </location>
</feature>
<dbReference type="PANTHER" id="PTHR42709:SF2">
    <property type="entry name" value="INNER MEMBRANE PROTEIN YOHD"/>
    <property type="match status" value="1"/>
</dbReference>
<dbReference type="PANTHER" id="PTHR42709">
    <property type="entry name" value="ALKALINE PHOSPHATASE LIKE PROTEIN"/>
    <property type="match status" value="1"/>
</dbReference>